<dbReference type="Proteomes" id="UP001412239">
    <property type="component" value="Unassembled WGS sequence"/>
</dbReference>
<accession>A0A292PTW8</accession>
<feature type="region of interest" description="Disordered" evidence="1">
    <location>
        <begin position="306"/>
        <end position="346"/>
    </location>
</feature>
<reference evidence="3" key="1">
    <citation type="submission" date="2015-10" db="EMBL/GenBank/DDBJ databases">
        <authorList>
            <person name="Regsiter A."/>
            <person name="william w."/>
        </authorList>
    </citation>
    <scope>NUCLEOTIDE SEQUENCE</scope>
    <source>
        <strain evidence="3">Montdore</strain>
    </source>
</reference>
<dbReference type="Pfam" id="PF24476">
    <property type="entry name" value="DUF7580"/>
    <property type="match status" value="1"/>
</dbReference>
<evidence type="ECO:0000313" key="3">
    <source>
        <dbReference type="EMBL" id="CUS09923.1"/>
    </source>
</evidence>
<keyword evidence="4" id="KW-1185">Reference proteome</keyword>
<feature type="compositionally biased region" description="Polar residues" evidence="1">
    <location>
        <begin position="324"/>
        <end position="340"/>
    </location>
</feature>
<sequence length="549" mass="60441">MNESEGTVLLATSVWRGLKCVETFAKSHQHRRTIRMLFQRILSVKTKFQDTFGAPPEGASADRGRLWPIISEGDCVPGELLLEDDIRVKLGRYYYRLRYSLQDAKRVLDDITSILGAGGNEGGDLVSGTLDPAAGARDPSARTLVLERLAGELKMHINDAITFRKSAPCPRTAPGCSWISWLSGPAIAPAVILKNFFTSLIPSCYSEQSRSNPSTASTIQCALSKSETNPTTLTELYNVLSRELGCRCHFAHLGLCSASVDPSESGSSLKELGSPGSICSLFVTLDLSTLMASYVDKDPLYFKISRPRSGDGNGAQPTSPLPQSPTGHSTSCSRITTSPLGSKHSLRCEAPSRTKFLIESTRPPPAGAPSKSPTYKPVLTLRDILAPHFQEGNTMSWEEDRLRLAAKLARWVRLHYDTPWLGDLDPQKICFFRRYENNPNYANWTPYISVSFERPSDPCGKNNGGLYALGLVLLELGLSKPPHHSPDDDDRAWAVRIASRDLLCTLGKRYQRIVEQLLAEGGEAGRMEGKQIDELESKIMSIIQSLNRK</sequence>
<evidence type="ECO:0000256" key="1">
    <source>
        <dbReference type="SAM" id="MobiDB-lite"/>
    </source>
</evidence>
<protein>
    <recommendedName>
        <fullName evidence="2">DUF7580 domain-containing protein</fullName>
    </recommendedName>
</protein>
<dbReference type="AlphaFoldDB" id="A0A292PTW8"/>
<gene>
    <name evidence="3" type="ORF">GSTUAT00005967001</name>
</gene>
<proteinExistence type="predicted"/>
<dbReference type="EMBL" id="LN891063">
    <property type="protein sequence ID" value="CUS09923.1"/>
    <property type="molecule type" value="Genomic_DNA"/>
</dbReference>
<evidence type="ECO:0000259" key="2">
    <source>
        <dbReference type="Pfam" id="PF24476"/>
    </source>
</evidence>
<dbReference type="InterPro" id="IPR056002">
    <property type="entry name" value="DUF7580"/>
</dbReference>
<name>A0A292PTW8_9PEZI</name>
<evidence type="ECO:0000313" key="4">
    <source>
        <dbReference type="Proteomes" id="UP001412239"/>
    </source>
</evidence>
<feature type="domain" description="DUF7580" evidence="2">
    <location>
        <begin position="345"/>
        <end position="491"/>
    </location>
</feature>
<organism evidence="3 4">
    <name type="scientific">Tuber aestivum</name>
    <name type="common">summer truffle</name>
    <dbReference type="NCBI Taxonomy" id="59557"/>
    <lineage>
        <taxon>Eukaryota</taxon>
        <taxon>Fungi</taxon>
        <taxon>Dikarya</taxon>
        <taxon>Ascomycota</taxon>
        <taxon>Pezizomycotina</taxon>
        <taxon>Pezizomycetes</taxon>
        <taxon>Pezizales</taxon>
        <taxon>Tuberaceae</taxon>
        <taxon>Tuber</taxon>
    </lineage>
</organism>